<gene>
    <name evidence="1" type="ORF">LCGC14_0703680</name>
</gene>
<feature type="non-terminal residue" evidence="1">
    <location>
        <position position="1"/>
    </location>
</feature>
<proteinExistence type="predicted"/>
<comment type="caution">
    <text evidence="1">The sequence shown here is derived from an EMBL/GenBank/DDBJ whole genome shotgun (WGS) entry which is preliminary data.</text>
</comment>
<name>A0A0F9R2J8_9ZZZZ</name>
<evidence type="ECO:0000313" key="1">
    <source>
        <dbReference type="EMBL" id="KKN43402.1"/>
    </source>
</evidence>
<protein>
    <submittedName>
        <fullName evidence="1">Uncharacterized protein</fullName>
    </submittedName>
</protein>
<dbReference type="EMBL" id="LAZR01001514">
    <property type="protein sequence ID" value="KKN43402.1"/>
    <property type="molecule type" value="Genomic_DNA"/>
</dbReference>
<sequence length="1519" mass="173738">NFNLDYFLITSELPALEETLNAEYSPSNNLFSVSYFYGDSHRLKLYKAFRTHTIGYIEQKIKLESDGEFDTIRPLVINGASQYMFVNSQEDSIRKTQPLSALYSPIIVSQTRYDELVRSGIYGHARLSVITDTAYGNAYRKEAFNAYQLQPAEAQKYQAKIPLSPGEFNYPIETVLIGLRGTTSGLIKVVMVDANDYTVIGGNLYFTRTLEEIVFSSKAEWEEYAIKTIRRTNHFGRHYYITQEQYLYYSIDIEFATVVPYAEGNQLNYFNTINPYVPTINIPDFSTFLAGQDYAGYQLGYDMGSPYASWSLPSSPFIPDIIDTTSNEQARMILAQATSYALAEYFNIVQMGWTDATNKAERDYTAIVTLWSTLISSLVLLPITVARLKMKPKIDTYRRAVVRAVSRIPIAMALEVFEEIYIDPYIEVYIERLALDLGGSEEIAGMLSLAATSFREVAIGGAYSAVRGGIGGAYSAIHSNSDVETQLAIEQQITKITSRRAWHSMFSFENLINIIAAMPSFFTGNAPVGVLFLGLGFANDIIIARQENYYYKGILPTKSENIEAIKAATKAAQYMREEDITPEMRNLPKIDETPSFFSSSTILNPGLTYSVVGDFDIDEETRKEIQEIQEVIQTIDVVKKIGDFDLTAKVPKLLFFTPTHETNLRTYLIKDLHIPGRALELNVYVDGLEVKPTQWSEFSINPQNIISIIPYTGLLLTIKNIEAKILVEVKKNIDKQESVIETGILSTQEIDTLLNFYGSLNWNYKDRGNWNERESPFLVHYKFFIDYLVSILPDSIVVYDYHKIGELISPSNALAAYQSKINNLRNGDQFEVTVDTLDKYFAKIWYEVENKVTNSLTKQTILTKLDSLFAMQYNLYGYTSDNPLYAKLRKAYYKLLMITFKNGLVPFTKDDFNKIFQFDPHFNNLRDTNVIPYKQTWLDLEGRILTSLSLNDLVHFTPLINSIIDDVTSAITNQRRSYDLLNQINKQSATGEKLFPDGKKKELLRRIINSPDTDILKLVDVNRELAFLLFDIYEHKSGGTSLESYFSNTEFKSFAYIDRILMRVSELTLSDFYKVNLGGILDKDSLDKLKEHVERVVYEFIHEFNFINYDLVGISFESENLKNLQISAIRALWKTAVLHEGRFLSYGKAGFSGVYDVFKGFYGAHITGSSMMGPSLVNLFLHKLESFILEESPPSITFYDMRRSVDVDPVSAYSYEFNEKMQSYFDAINLLYQYQRQYKRELHIWRTSEATKTWFERQFSPSLGWMAGYASGWYNPLYKGLSIVTDLFEGFGTEFLSGRNIKDKFFDLSNPLLYERHHIDKNKLDLALYNQILTISTKNDLNKVHKSYETMSLAQQQVLKDGFIKLIGIGLSKSSAQPYSGGGNVNQWITEADFKTIFRDTLKFSFTYYPYAGPSQRYSLSLYQIWDTLYGGGDFNSKLFNLNDKIQFFKDAEAAGKNPWLEFINNFYSIASGTYLDLAESMVTLLMNLHDNNLFTGPHNIFDILSPDQITLLRIIFGF</sequence>
<accession>A0A0F9R2J8</accession>
<reference evidence="1" key="1">
    <citation type="journal article" date="2015" name="Nature">
        <title>Complex archaea that bridge the gap between prokaryotes and eukaryotes.</title>
        <authorList>
            <person name="Spang A."/>
            <person name="Saw J.H."/>
            <person name="Jorgensen S.L."/>
            <person name="Zaremba-Niedzwiedzka K."/>
            <person name="Martijn J."/>
            <person name="Lind A.E."/>
            <person name="van Eijk R."/>
            <person name="Schleper C."/>
            <person name="Guy L."/>
            <person name="Ettema T.J."/>
        </authorList>
    </citation>
    <scope>NUCLEOTIDE SEQUENCE</scope>
</reference>
<organism evidence="1">
    <name type="scientific">marine sediment metagenome</name>
    <dbReference type="NCBI Taxonomy" id="412755"/>
    <lineage>
        <taxon>unclassified sequences</taxon>
        <taxon>metagenomes</taxon>
        <taxon>ecological metagenomes</taxon>
    </lineage>
</organism>